<evidence type="ECO:0000313" key="1">
    <source>
        <dbReference type="EMBL" id="QHU36121.1"/>
    </source>
</evidence>
<protein>
    <submittedName>
        <fullName evidence="1">Uncharacterized protein</fullName>
    </submittedName>
</protein>
<organism evidence="1">
    <name type="scientific">viral metagenome</name>
    <dbReference type="NCBI Taxonomy" id="1070528"/>
    <lineage>
        <taxon>unclassified sequences</taxon>
        <taxon>metagenomes</taxon>
        <taxon>organismal metagenomes</taxon>
    </lineage>
</organism>
<dbReference type="EMBL" id="MN740632">
    <property type="protein sequence ID" value="QHU36121.1"/>
    <property type="molecule type" value="Genomic_DNA"/>
</dbReference>
<sequence>MSKNRYGETFLRKFDAALGNLRNFFRTGKSQTIMVQKWG</sequence>
<accession>A0A6C0M290</accession>
<name>A0A6C0M290_9ZZZZ</name>
<proteinExistence type="predicted"/>
<reference evidence="1" key="1">
    <citation type="journal article" date="2020" name="Nature">
        <title>Giant virus diversity and host interactions through global metagenomics.</title>
        <authorList>
            <person name="Schulz F."/>
            <person name="Roux S."/>
            <person name="Paez-Espino D."/>
            <person name="Jungbluth S."/>
            <person name="Walsh D.A."/>
            <person name="Denef V.J."/>
            <person name="McMahon K.D."/>
            <person name="Konstantinidis K.T."/>
            <person name="Eloe-Fadrosh E.A."/>
            <person name="Kyrpides N.C."/>
            <person name="Woyke T."/>
        </authorList>
    </citation>
    <scope>NUCLEOTIDE SEQUENCE</scope>
    <source>
        <strain evidence="1">GVMAG-S-1035124-57</strain>
    </source>
</reference>
<dbReference type="AlphaFoldDB" id="A0A6C0M290"/>